<evidence type="ECO:0000256" key="5">
    <source>
        <dbReference type="ARBA" id="ARBA00035453"/>
    </source>
</evidence>
<reference evidence="6" key="1">
    <citation type="submission" date="2023-05" db="EMBL/GenBank/DDBJ databases">
        <authorList>
            <person name="Stuckert A."/>
        </authorList>
    </citation>
    <scope>NUCLEOTIDE SEQUENCE</scope>
</reference>
<organism evidence="6 7">
    <name type="scientific">Staurois parvus</name>
    <dbReference type="NCBI Taxonomy" id="386267"/>
    <lineage>
        <taxon>Eukaryota</taxon>
        <taxon>Metazoa</taxon>
        <taxon>Chordata</taxon>
        <taxon>Craniata</taxon>
        <taxon>Vertebrata</taxon>
        <taxon>Euteleostomi</taxon>
        <taxon>Amphibia</taxon>
        <taxon>Batrachia</taxon>
        <taxon>Anura</taxon>
        <taxon>Neobatrachia</taxon>
        <taxon>Ranoidea</taxon>
        <taxon>Ranidae</taxon>
        <taxon>Staurois</taxon>
    </lineage>
</organism>
<dbReference type="Pfam" id="PF01200">
    <property type="entry name" value="Ribosomal_S28e"/>
    <property type="match status" value="1"/>
</dbReference>
<evidence type="ECO:0000256" key="1">
    <source>
        <dbReference type="ARBA" id="ARBA00005943"/>
    </source>
</evidence>
<accession>A0ABN9DMI4</accession>
<keyword evidence="2" id="KW-0689">Ribosomal protein</keyword>
<evidence type="ECO:0000313" key="6">
    <source>
        <dbReference type="EMBL" id="CAI9573821.1"/>
    </source>
</evidence>
<proteinExistence type="inferred from homology"/>
<gene>
    <name evidence="6" type="ORF">SPARVUS_LOCUS7823473</name>
</gene>
<sequence>MDDTNRFITRNVKGPIREGDVMTLFNLNVKLEDCTSMPYKLASIGLAAAL</sequence>
<name>A0ABN9DMI4_9NEOB</name>
<dbReference type="InterPro" id="IPR000289">
    <property type="entry name" value="Ribosomal_eS28"/>
</dbReference>
<keyword evidence="7" id="KW-1185">Reference proteome</keyword>
<dbReference type="Gene3D" id="2.40.50.140">
    <property type="entry name" value="Nucleic acid-binding proteins"/>
    <property type="match status" value="1"/>
</dbReference>
<keyword evidence="3" id="KW-0687">Ribonucleoprotein</keyword>
<comment type="similarity">
    <text evidence="1">Belongs to the eukaryotic ribosomal protein eS28 family.</text>
</comment>
<protein>
    <recommendedName>
        <fullName evidence="4">Small ribosomal subunit protein eS28</fullName>
    </recommendedName>
    <alternativeName>
        <fullName evidence="5">40S ribosomal protein S28</fullName>
    </alternativeName>
</protein>
<evidence type="ECO:0000256" key="4">
    <source>
        <dbReference type="ARBA" id="ARBA00035146"/>
    </source>
</evidence>
<evidence type="ECO:0000313" key="7">
    <source>
        <dbReference type="Proteomes" id="UP001162483"/>
    </source>
</evidence>
<evidence type="ECO:0000256" key="2">
    <source>
        <dbReference type="ARBA" id="ARBA00022980"/>
    </source>
</evidence>
<comment type="caution">
    <text evidence="6">The sequence shown here is derived from an EMBL/GenBank/DDBJ whole genome shotgun (WGS) entry which is preliminary data.</text>
</comment>
<evidence type="ECO:0000256" key="3">
    <source>
        <dbReference type="ARBA" id="ARBA00023274"/>
    </source>
</evidence>
<dbReference type="EMBL" id="CATNWA010014601">
    <property type="protein sequence ID" value="CAI9573821.1"/>
    <property type="molecule type" value="Genomic_DNA"/>
</dbReference>
<dbReference type="Proteomes" id="UP001162483">
    <property type="component" value="Unassembled WGS sequence"/>
</dbReference>
<dbReference type="InterPro" id="IPR012340">
    <property type="entry name" value="NA-bd_OB-fold"/>
</dbReference>
<dbReference type="SUPFAM" id="SSF50249">
    <property type="entry name" value="Nucleic acid-binding proteins"/>
    <property type="match status" value="1"/>
</dbReference>